<proteinExistence type="predicted"/>
<evidence type="ECO:0000313" key="2">
    <source>
        <dbReference type="EMBL" id="GFD55357.1"/>
    </source>
</evidence>
<feature type="region of interest" description="Disordered" evidence="1">
    <location>
        <begin position="1"/>
        <end position="94"/>
    </location>
</feature>
<protein>
    <submittedName>
        <fullName evidence="2">Uncharacterized protein</fullName>
    </submittedName>
</protein>
<accession>A0A699X6N3</accession>
<evidence type="ECO:0000256" key="1">
    <source>
        <dbReference type="SAM" id="MobiDB-lite"/>
    </source>
</evidence>
<feature type="non-terminal residue" evidence="2">
    <location>
        <position position="1"/>
    </location>
</feature>
<reference evidence="2" key="1">
    <citation type="journal article" date="2019" name="Sci. Rep.">
        <title>Draft genome of Tanacetum cinerariifolium, the natural source of mosquito coil.</title>
        <authorList>
            <person name="Yamashiro T."/>
            <person name="Shiraishi A."/>
            <person name="Satake H."/>
            <person name="Nakayama K."/>
        </authorList>
    </citation>
    <scope>NUCLEOTIDE SEQUENCE</scope>
</reference>
<gene>
    <name evidence="2" type="ORF">Tci_927326</name>
</gene>
<name>A0A699X6N3_TANCI</name>
<sequence>GPRQSGVPGRNLQGHPDGRAAGHSAAHLHQNRRREVVEPTAGPHPNQAGGYQLRRAQHHAASGSQSIADGRAGPKHNQRGLRRDGWQPSRRRLP</sequence>
<feature type="non-terminal residue" evidence="2">
    <location>
        <position position="94"/>
    </location>
</feature>
<dbReference type="AlphaFoldDB" id="A0A699X6N3"/>
<dbReference type="EMBL" id="BKCJ011816926">
    <property type="protein sequence ID" value="GFD55357.1"/>
    <property type="molecule type" value="Genomic_DNA"/>
</dbReference>
<comment type="caution">
    <text evidence="2">The sequence shown here is derived from an EMBL/GenBank/DDBJ whole genome shotgun (WGS) entry which is preliminary data.</text>
</comment>
<organism evidence="2">
    <name type="scientific">Tanacetum cinerariifolium</name>
    <name type="common">Dalmatian daisy</name>
    <name type="synonym">Chrysanthemum cinerariifolium</name>
    <dbReference type="NCBI Taxonomy" id="118510"/>
    <lineage>
        <taxon>Eukaryota</taxon>
        <taxon>Viridiplantae</taxon>
        <taxon>Streptophyta</taxon>
        <taxon>Embryophyta</taxon>
        <taxon>Tracheophyta</taxon>
        <taxon>Spermatophyta</taxon>
        <taxon>Magnoliopsida</taxon>
        <taxon>eudicotyledons</taxon>
        <taxon>Gunneridae</taxon>
        <taxon>Pentapetalae</taxon>
        <taxon>asterids</taxon>
        <taxon>campanulids</taxon>
        <taxon>Asterales</taxon>
        <taxon>Asteraceae</taxon>
        <taxon>Asteroideae</taxon>
        <taxon>Anthemideae</taxon>
        <taxon>Anthemidinae</taxon>
        <taxon>Tanacetum</taxon>
    </lineage>
</organism>